<dbReference type="AlphaFoldDB" id="A0A167M4I6"/>
<dbReference type="OrthoDB" id="10432488at2759"/>
<reference evidence="3 4" key="1">
    <citation type="journal article" date="2016" name="Mol. Biol. Evol.">
        <title>Comparative Genomics of Early-Diverging Mushroom-Forming Fungi Provides Insights into the Origins of Lignocellulose Decay Capabilities.</title>
        <authorList>
            <person name="Nagy L.G."/>
            <person name="Riley R."/>
            <person name="Tritt A."/>
            <person name="Adam C."/>
            <person name="Daum C."/>
            <person name="Floudas D."/>
            <person name="Sun H."/>
            <person name="Yadav J.S."/>
            <person name="Pangilinan J."/>
            <person name="Larsson K.H."/>
            <person name="Matsuura K."/>
            <person name="Barry K."/>
            <person name="Labutti K."/>
            <person name="Kuo R."/>
            <person name="Ohm R.A."/>
            <person name="Bhattacharya S.S."/>
            <person name="Shirouzu T."/>
            <person name="Yoshinaga Y."/>
            <person name="Martin F.M."/>
            <person name="Grigoriev I.V."/>
            <person name="Hibbett D.S."/>
        </authorList>
    </citation>
    <scope>NUCLEOTIDE SEQUENCE [LARGE SCALE GENOMIC DNA]</scope>
    <source>
        <strain evidence="3 4">TUFC12733</strain>
    </source>
</reference>
<feature type="region of interest" description="Disordered" evidence="1">
    <location>
        <begin position="89"/>
        <end position="167"/>
    </location>
</feature>
<dbReference type="GO" id="GO:0003700">
    <property type="term" value="F:DNA-binding transcription factor activity"/>
    <property type="evidence" value="ECO:0007669"/>
    <property type="project" value="InterPro"/>
</dbReference>
<evidence type="ECO:0000313" key="4">
    <source>
        <dbReference type="Proteomes" id="UP000076738"/>
    </source>
</evidence>
<gene>
    <name evidence="3" type="ORF">CALVIDRAFT_537103</name>
</gene>
<dbReference type="CDD" id="cd14688">
    <property type="entry name" value="bZIP_YAP"/>
    <property type="match status" value="1"/>
</dbReference>
<proteinExistence type="predicted"/>
<evidence type="ECO:0000256" key="1">
    <source>
        <dbReference type="SAM" id="MobiDB-lite"/>
    </source>
</evidence>
<keyword evidence="4" id="KW-1185">Reference proteome</keyword>
<feature type="region of interest" description="Disordered" evidence="1">
    <location>
        <begin position="23"/>
        <end position="60"/>
    </location>
</feature>
<organism evidence="3 4">
    <name type="scientific">Calocera viscosa (strain TUFC12733)</name>
    <dbReference type="NCBI Taxonomy" id="1330018"/>
    <lineage>
        <taxon>Eukaryota</taxon>
        <taxon>Fungi</taxon>
        <taxon>Dikarya</taxon>
        <taxon>Basidiomycota</taxon>
        <taxon>Agaricomycotina</taxon>
        <taxon>Dacrymycetes</taxon>
        <taxon>Dacrymycetales</taxon>
        <taxon>Dacrymycetaceae</taxon>
        <taxon>Calocera</taxon>
    </lineage>
</organism>
<accession>A0A167M4I6</accession>
<dbReference type="EMBL" id="KV417284">
    <property type="protein sequence ID" value="KZO96327.1"/>
    <property type="molecule type" value="Genomic_DNA"/>
</dbReference>
<dbReference type="PROSITE" id="PS50217">
    <property type="entry name" value="BZIP"/>
    <property type="match status" value="1"/>
</dbReference>
<protein>
    <recommendedName>
        <fullName evidence="2">BZIP domain-containing protein</fullName>
    </recommendedName>
</protein>
<feature type="domain" description="BZIP" evidence="2">
    <location>
        <begin position="148"/>
        <end position="200"/>
    </location>
</feature>
<feature type="compositionally biased region" description="Polar residues" evidence="1">
    <location>
        <begin position="25"/>
        <end position="45"/>
    </location>
</feature>
<dbReference type="InterPro" id="IPR004827">
    <property type="entry name" value="bZIP"/>
</dbReference>
<sequence>MEIFNQGHSHPLARIEAPSFPAWQTGAQTQALPDPVSATSTTSAESWMANDPSASFTTPAYESTVSPYQYTQAYDRPWLFSPPSGFRKGLKKTDLRPIHAPTKPRSQLPRASKGASPYARPEPTNPSRQRSNSGSVKSVKAAPSPEQLAKLERRRRANAEAQRLSRQRKEETLLTLRQEVEGLNQRAAALDEDLQRIRQEKVRAEQLLQHEAARAYQLQLEIDRRRDLRRRQVQGNFLQLQAEQGMTPLIGLTEFPNTFWV</sequence>
<evidence type="ECO:0000313" key="3">
    <source>
        <dbReference type="EMBL" id="KZO96327.1"/>
    </source>
</evidence>
<dbReference type="Proteomes" id="UP000076738">
    <property type="component" value="Unassembled WGS sequence"/>
</dbReference>
<evidence type="ECO:0000259" key="2">
    <source>
        <dbReference type="PROSITE" id="PS50217"/>
    </source>
</evidence>
<name>A0A167M4I6_CALVF</name>
<feature type="compositionally biased region" description="Polar residues" evidence="1">
    <location>
        <begin position="125"/>
        <end position="136"/>
    </location>
</feature>